<organism evidence="1 2">
    <name type="scientific">Chiloscyllium punctatum</name>
    <name type="common">Brownbanded bambooshark</name>
    <name type="synonym">Hemiscyllium punctatum</name>
    <dbReference type="NCBI Taxonomy" id="137246"/>
    <lineage>
        <taxon>Eukaryota</taxon>
        <taxon>Metazoa</taxon>
        <taxon>Chordata</taxon>
        <taxon>Craniata</taxon>
        <taxon>Vertebrata</taxon>
        <taxon>Chondrichthyes</taxon>
        <taxon>Elasmobranchii</taxon>
        <taxon>Galeomorphii</taxon>
        <taxon>Galeoidea</taxon>
        <taxon>Orectolobiformes</taxon>
        <taxon>Hemiscylliidae</taxon>
        <taxon>Chiloscyllium</taxon>
    </lineage>
</organism>
<sequence length="127" mass="13682">MACFGAAPGVAERCHLVDHDDGGTVAKNAHGFIDNANAPSDLLHDVQGDVGETLGMVGVEVVVVLDGNVELKFLCHFVQGVRDGLGETQQHEGESEDFGMTRNWEPKRWFPTGFLVRDPSAHQVLGT</sequence>
<reference evidence="1 2" key="1">
    <citation type="journal article" date="2018" name="Nat. Ecol. Evol.">
        <title>Shark genomes provide insights into elasmobranch evolution and the origin of vertebrates.</title>
        <authorList>
            <person name="Hara Y"/>
            <person name="Yamaguchi K"/>
            <person name="Onimaru K"/>
            <person name="Kadota M"/>
            <person name="Koyanagi M"/>
            <person name="Keeley SD"/>
            <person name="Tatsumi K"/>
            <person name="Tanaka K"/>
            <person name="Motone F"/>
            <person name="Kageyama Y"/>
            <person name="Nozu R"/>
            <person name="Adachi N"/>
            <person name="Nishimura O"/>
            <person name="Nakagawa R"/>
            <person name="Tanegashima C"/>
            <person name="Kiyatake I"/>
            <person name="Matsumoto R"/>
            <person name="Murakumo K"/>
            <person name="Nishida K"/>
            <person name="Terakita A"/>
            <person name="Kuratani S"/>
            <person name="Sato K"/>
            <person name="Hyodo S Kuraku.S."/>
        </authorList>
    </citation>
    <scope>NUCLEOTIDE SEQUENCE [LARGE SCALE GENOMIC DNA]</scope>
</reference>
<proteinExistence type="predicted"/>
<dbReference type="EMBL" id="BEZZ01160049">
    <property type="protein sequence ID" value="GCC45538.1"/>
    <property type="molecule type" value="Genomic_DNA"/>
</dbReference>
<gene>
    <name evidence="1" type="ORF">chiPu_0029566</name>
</gene>
<dbReference type="AlphaFoldDB" id="A0A401TSE3"/>
<name>A0A401TSE3_CHIPU</name>
<accession>A0A401TSE3</accession>
<keyword evidence="2" id="KW-1185">Reference proteome</keyword>
<evidence type="ECO:0000313" key="2">
    <source>
        <dbReference type="Proteomes" id="UP000287033"/>
    </source>
</evidence>
<protein>
    <submittedName>
        <fullName evidence="1">Uncharacterized protein</fullName>
    </submittedName>
</protein>
<evidence type="ECO:0000313" key="1">
    <source>
        <dbReference type="EMBL" id="GCC45538.1"/>
    </source>
</evidence>
<dbReference type="Proteomes" id="UP000287033">
    <property type="component" value="Unassembled WGS sequence"/>
</dbReference>
<comment type="caution">
    <text evidence="1">The sequence shown here is derived from an EMBL/GenBank/DDBJ whole genome shotgun (WGS) entry which is preliminary data.</text>
</comment>